<dbReference type="Gene3D" id="3.40.47.10">
    <property type="match status" value="1"/>
</dbReference>
<dbReference type="SMR" id="A0A9E8RVR9"/>
<dbReference type="InterPro" id="IPR016039">
    <property type="entry name" value="Thiolase-like"/>
</dbReference>
<feature type="domain" description="Beta-ketoacyl-[acyl-carrier-protein] synthase III C-terminal" evidence="3">
    <location>
        <begin position="238"/>
        <end position="327"/>
    </location>
</feature>
<protein>
    <submittedName>
        <fullName evidence="5">3-oxoacyl-ACP synthase III family protein</fullName>
    </submittedName>
</protein>
<dbReference type="EMBL" id="CP106878">
    <property type="protein sequence ID" value="WAA10965.1"/>
    <property type="molecule type" value="Genomic_DNA"/>
</dbReference>
<evidence type="ECO:0000256" key="1">
    <source>
        <dbReference type="ARBA" id="ARBA00022679"/>
    </source>
</evidence>
<gene>
    <name evidence="5" type="ORF">OE104_06545</name>
</gene>
<dbReference type="GO" id="GO:0044550">
    <property type="term" value="P:secondary metabolite biosynthetic process"/>
    <property type="evidence" value="ECO:0007669"/>
    <property type="project" value="TreeGrafter"/>
</dbReference>
<accession>A0A9E8RVR9</accession>
<dbReference type="Pfam" id="PF08541">
    <property type="entry name" value="ACP_syn_III_C"/>
    <property type="match status" value="1"/>
</dbReference>
<keyword evidence="6" id="KW-1185">Reference proteome</keyword>
<name>A0A9E8RVR9_9BACI</name>
<evidence type="ECO:0000259" key="3">
    <source>
        <dbReference type="Pfam" id="PF08541"/>
    </source>
</evidence>
<dbReference type="CDD" id="cd00830">
    <property type="entry name" value="KAS_III"/>
    <property type="match status" value="1"/>
</dbReference>
<dbReference type="PANTHER" id="PTHR34069:SF2">
    <property type="entry name" value="BETA-KETOACYL-[ACYL-CARRIER-PROTEIN] SYNTHASE III"/>
    <property type="match status" value="1"/>
</dbReference>
<dbReference type="RefSeq" id="WP_275418778.1">
    <property type="nucleotide sequence ID" value="NZ_CP106878.1"/>
</dbReference>
<keyword evidence="2" id="KW-0012">Acyltransferase</keyword>
<feature type="domain" description="Beta-ketoacyl-[acyl-carrier-protein] synthase III N-terminal" evidence="4">
    <location>
        <begin position="114"/>
        <end position="192"/>
    </location>
</feature>
<dbReference type="InterPro" id="IPR013751">
    <property type="entry name" value="ACP_syn_III_N"/>
</dbReference>
<evidence type="ECO:0000256" key="2">
    <source>
        <dbReference type="ARBA" id="ARBA00023315"/>
    </source>
</evidence>
<evidence type="ECO:0000259" key="4">
    <source>
        <dbReference type="Pfam" id="PF08545"/>
    </source>
</evidence>
<dbReference type="Pfam" id="PF08545">
    <property type="entry name" value="ACP_syn_III"/>
    <property type="match status" value="1"/>
</dbReference>
<dbReference type="AlphaFoldDB" id="A0A9E8RVR9"/>
<dbReference type="Proteomes" id="UP001164718">
    <property type="component" value="Chromosome"/>
</dbReference>
<organism evidence="5 6">
    <name type="scientific">Fervidibacillus albus</name>
    <dbReference type="NCBI Taxonomy" id="2980026"/>
    <lineage>
        <taxon>Bacteria</taxon>
        <taxon>Bacillati</taxon>
        <taxon>Bacillota</taxon>
        <taxon>Bacilli</taxon>
        <taxon>Bacillales</taxon>
        <taxon>Bacillaceae</taxon>
        <taxon>Fervidibacillus</taxon>
    </lineage>
</organism>
<keyword evidence="1" id="KW-0808">Transferase</keyword>
<dbReference type="SUPFAM" id="SSF53901">
    <property type="entry name" value="Thiolase-like"/>
    <property type="match status" value="1"/>
</dbReference>
<reference evidence="5" key="1">
    <citation type="submission" date="2022-09" db="EMBL/GenBank/DDBJ databases">
        <title>Complete Genomes of Fervidibacillus albus and Fervidibacillus halotolerans isolated from tidal flat sediments.</title>
        <authorList>
            <person name="Kwon K.K."/>
            <person name="Yang S.-H."/>
            <person name="Park M.J."/>
            <person name="Oh H.-M."/>
        </authorList>
    </citation>
    <scope>NUCLEOTIDE SEQUENCE</scope>
    <source>
        <strain evidence="5">MEBiC13591</strain>
    </source>
</reference>
<sequence>MQLKNIKIKEVAIYHPENLVKNNFYLKHFKKQGKDISGFLEVFGRKERYIINNEEENSLTMGIEAAKRVLEKAQLEGKDIDMIVFSTQVPERTLPTNAMYVHNAISAGEHTVIFDSNANCAGMTLAVENASRYMMANPRVNRALIVGSDANSLISNPEQEITYANFADGAAAVILEKTDEDAGFIDAQFEVDSSNKDNIVYPQEGFSKTIGTKQHIVFLPFDGSMAVPAACKMIEDLLERNNLTIDDVDAFCASQFALKNVLKIQDYFNLPDEKIVTVGDKYGYTTTSSPFFCLHEGVKSGRIKRGDTVLFWTIGSGHEMIAMLLKY</sequence>
<dbReference type="PANTHER" id="PTHR34069">
    <property type="entry name" value="3-OXOACYL-[ACYL-CARRIER-PROTEIN] SYNTHASE 3"/>
    <property type="match status" value="1"/>
</dbReference>
<dbReference type="InterPro" id="IPR013747">
    <property type="entry name" value="ACP_syn_III_C"/>
</dbReference>
<proteinExistence type="predicted"/>
<dbReference type="GO" id="GO:0004315">
    <property type="term" value="F:3-oxoacyl-[acyl-carrier-protein] synthase activity"/>
    <property type="evidence" value="ECO:0007669"/>
    <property type="project" value="InterPro"/>
</dbReference>
<evidence type="ECO:0000313" key="6">
    <source>
        <dbReference type="Proteomes" id="UP001164718"/>
    </source>
</evidence>
<dbReference type="GO" id="GO:0006633">
    <property type="term" value="P:fatty acid biosynthetic process"/>
    <property type="evidence" value="ECO:0007669"/>
    <property type="project" value="InterPro"/>
</dbReference>
<evidence type="ECO:0000313" key="5">
    <source>
        <dbReference type="EMBL" id="WAA10965.1"/>
    </source>
</evidence>
<dbReference type="KEGG" id="faf:OE104_06545"/>